<dbReference type="Gene3D" id="1.25.40.10">
    <property type="entry name" value="Tetratricopeptide repeat domain"/>
    <property type="match status" value="1"/>
</dbReference>
<feature type="signal peptide" evidence="1">
    <location>
        <begin position="1"/>
        <end position="31"/>
    </location>
</feature>
<evidence type="ECO:0008006" key="4">
    <source>
        <dbReference type="Google" id="ProtNLM"/>
    </source>
</evidence>
<evidence type="ECO:0000256" key="1">
    <source>
        <dbReference type="SAM" id="SignalP"/>
    </source>
</evidence>
<gene>
    <name evidence="2" type="ORF">ACFSX5_01965</name>
</gene>
<reference evidence="3" key="1">
    <citation type="journal article" date="2019" name="Int. J. Syst. Evol. Microbiol.">
        <title>The Global Catalogue of Microorganisms (GCM) 10K type strain sequencing project: providing services to taxonomists for standard genome sequencing and annotation.</title>
        <authorList>
            <consortium name="The Broad Institute Genomics Platform"/>
            <consortium name="The Broad Institute Genome Sequencing Center for Infectious Disease"/>
            <person name="Wu L."/>
            <person name="Ma J."/>
        </authorList>
    </citation>
    <scope>NUCLEOTIDE SEQUENCE [LARGE SCALE GENOMIC DNA]</scope>
    <source>
        <strain evidence="3">CCM 7427</strain>
    </source>
</reference>
<protein>
    <recommendedName>
        <fullName evidence="4">Tetratricopeptide repeat protein</fullName>
    </recommendedName>
</protein>
<proteinExistence type="predicted"/>
<dbReference type="SUPFAM" id="SSF48452">
    <property type="entry name" value="TPR-like"/>
    <property type="match status" value="1"/>
</dbReference>
<organism evidence="2 3">
    <name type="scientific">Devosia albogilva</name>
    <dbReference type="NCBI Taxonomy" id="429726"/>
    <lineage>
        <taxon>Bacteria</taxon>
        <taxon>Pseudomonadati</taxon>
        <taxon>Pseudomonadota</taxon>
        <taxon>Alphaproteobacteria</taxon>
        <taxon>Hyphomicrobiales</taxon>
        <taxon>Devosiaceae</taxon>
        <taxon>Devosia</taxon>
    </lineage>
</organism>
<keyword evidence="3" id="KW-1185">Reference proteome</keyword>
<comment type="caution">
    <text evidence="2">The sequence shown here is derived from an EMBL/GenBank/DDBJ whole genome shotgun (WGS) entry which is preliminary data.</text>
</comment>
<accession>A0ABW5QFL8</accession>
<keyword evidence="1" id="KW-0732">Signal</keyword>
<dbReference type="Proteomes" id="UP001597521">
    <property type="component" value="Unassembled WGS sequence"/>
</dbReference>
<name>A0ABW5QFL8_9HYPH</name>
<feature type="chain" id="PRO_5046952199" description="Tetratricopeptide repeat protein" evidence="1">
    <location>
        <begin position="32"/>
        <end position="1117"/>
    </location>
</feature>
<evidence type="ECO:0000313" key="2">
    <source>
        <dbReference type="EMBL" id="MFD2646555.1"/>
    </source>
</evidence>
<evidence type="ECO:0000313" key="3">
    <source>
        <dbReference type="Proteomes" id="UP001597521"/>
    </source>
</evidence>
<dbReference type="EMBL" id="JBHUNP010000001">
    <property type="protein sequence ID" value="MFD2646555.1"/>
    <property type="molecule type" value="Genomic_DNA"/>
</dbReference>
<dbReference type="InterPro" id="IPR011990">
    <property type="entry name" value="TPR-like_helical_dom_sf"/>
</dbReference>
<sequence>MESAFSRWWLQALRALALLCALLAGAVPALAQAQGQLFATEEDGYGRLILSFPGRDELPEYTMRIENGILSLEFGEAISVILPDVGLTMPDYLSIARVDPDGMGLRLGLKRAYNFNRIEAGEKLFIDLLPQSWQGMPPPLPQDVIDELARRAKEAAIRAERERKAAGVEELNPQADIRIGRNPTFLRVQFDWSVPTTAEFRQNGNLAVLGFEWPVDIDLRDLALDLPAEVTAVSSASTPDGSTVTFELAEGVSPRFYELAPNQYVLDVDIAGAAPPAFAVSELVETVEASAAPPPNDEQAIPVDALYPSAHQQTVQPFISVLGSTVRVVFPFEQDTPAAVFRRGDTVWMLFDTTAGIVPPAQSEELEPIATDFSVVPAGDTQVVRIDLAQDRLATLGSEGMAWVLSLGDILLTPTQPVELGRRRDIEGNFEITADLSRPARVHDFRDPVVGDVLKVVTTFPPARGVTRAFDYVEFSALRSVHGLVLKPQTPHVSVAVENSLAVVSAPGGLTVSASEGPRVSAAATGEVPRAGFVDLTRLATATPAEFNARLEELYAAAASGEGRQRDAARLDLAQLYLAHELSYEAIGVLNAMEGTLDSDALTRKLRMSRAIATTMAGRPRDALAILNTPSMGQDIDALVWRTIARVETFDYKGARLDAIEAQDVLFYYPEWARNDFYFAAIRAGIETNDPAMAERFLDRIVFADLNKEDLTLYQLLSARVDELRGRPQEALDTYGQVIAADVRPTRAEAVYRTLRLLDQAGQLDLEKATQTLAAESMLWRGNPLEADMQKMLAEFYFRDGQYRAGFETVQQAVANYPESPPITALRDEAQRVFGQLFLDGLADSIGPVEALALFYDFSPLTPPGARGDEMIRNLARRLVRMDLLQQASELLQYQLDNRLRGIARTQVATDLAVIYLANRRPQDALRVLNDTRVANMPETLVRQRRVLEARALIDAGRDELALDILRDMDGPDVVQLRIDANWRARRYDVAGGMIEALYAGELGRGPLNPTARLGIIKAAVGYSLAGDALGLSRLRSKFGDAMVTTPEWPMFDLVSANPQITSLEFKQVASQVAGVEGIDAFLAAYRATYGADGALTPLSAAEATEKVASAATSNAS</sequence>
<dbReference type="RefSeq" id="WP_386831273.1">
    <property type="nucleotide sequence ID" value="NZ_JBHUNP010000001.1"/>
</dbReference>